<evidence type="ECO:0000313" key="1">
    <source>
        <dbReference type="EMBL" id="MDD7912983.1"/>
    </source>
</evidence>
<dbReference type="EMBL" id="JAOSLC020000002">
    <property type="protein sequence ID" value="MDD7912983.1"/>
    <property type="molecule type" value="Genomic_DNA"/>
</dbReference>
<name>A0ABT5S4E8_9FLAO</name>
<evidence type="ECO:0000313" key="2">
    <source>
        <dbReference type="Proteomes" id="UP001151478"/>
    </source>
</evidence>
<comment type="caution">
    <text evidence="1">The sequence shown here is derived from an EMBL/GenBank/DDBJ whole genome shotgun (WGS) entry which is preliminary data.</text>
</comment>
<dbReference type="InterPro" id="IPR017850">
    <property type="entry name" value="Alkaline_phosphatase_core_sf"/>
</dbReference>
<organism evidence="1 2">
    <name type="scientific">Polaribacter ponticola</name>
    <dbReference type="NCBI Taxonomy" id="2978475"/>
    <lineage>
        <taxon>Bacteria</taxon>
        <taxon>Pseudomonadati</taxon>
        <taxon>Bacteroidota</taxon>
        <taxon>Flavobacteriia</taxon>
        <taxon>Flavobacteriales</taxon>
        <taxon>Flavobacteriaceae</taxon>
    </lineage>
</organism>
<dbReference type="SUPFAM" id="SSF53649">
    <property type="entry name" value="Alkaline phosphatase-like"/>
    <property type="match status" value="1"/>
</dbReference>
<reference evidence="1" key="1">
    <citation type="submission" date="2023-02" db="EMBL/GenBank/DDBJ databases">
        <title>Polaribacter ponticola sp. nov., isolated from seawater.</title>
        <authorList>
            <person name="Baek J.H."/>
            <person name="Kim J.M."/>
            <person name="Choi D.G."/>
            <person name="Jeon C.O."/>
        </authorList>
    </citation>
    <scope>NUCLEOTIDE SEQUENCE</scope>
    <source>
        <strain evidence="1">MSW5</strain>
    </source>
</reference>
<sequence length="104" mass="11472">MKISIFKILLVSIFLIGCSSSPEIIDEIIDNEDEIDVPIITSKPNILLVIADDVSKDAIANYTEGSIKANMPNLESLMSKGITFNNAWSYSVCTRIPRSNPNKI</sequence>
<proteinExistence type="predicted"/>
<keyword evidence="2" id="KW-1185">Reference proteome</keyword>
<accession>A0ABT5S4E8</accession>
<protein>
    <submittedName>
        <fullName evidence="1">Sulfatase-like hydrolase/transferase</fullName>
    </submittedName>
</protein>
<dbReference type="PROSITE" id="PS51257">
    <property type="entry name" value="PROKAR_LIPOPROTEIN"/>
    <property type="match status" value="1"/>
</dbReference>
<dbReference type="RefSeq" id="WP_265724291.1">
    <property type="nucleotide sequence ID" value="NZ_JAOSLC020000002.1"/>
</dbReference>
<dbReference type="Proteomes" id="UP001151478">
    <property type="component" value="Unassembled WGS sequence"/>
</dbReference>
<gene>
    <name evidence="1" type="ORF">N5A56_000385</name>
</gene>
<dbReference type="Gene3D" id="3.40.720.10">
    <property type="entry name" value="Alkaline Phosphatase, subunit A"/>
    <property type="match status" value="1"/>
</dbReference>